<dbReference type="AlphaFoldDB" id="A0A0F9VLV3"/>
<dbReference type="Gene3D" id="3.40.50.2000">
    <property type="entry name" value="Glycogen Phosphorylase B"/>
    <property type="match status" value="2"/>
</dbReference>
<dbReference type="SUPFAM" id="SSF53756">
    <property type="entry name" value="UDP-Glycosyltransferase/glycogen phosphorylase"/>
    <property type="match status" value="1"/>
</dbReference>
<evidence type="ECO:0000259" key="2">
    <source>
        <dbReference type="Pfam" id="PF13439"/>
    </source>
</evidence>
<evidence type="ECO:0000313" key="3">
    <source>
        <dbReference type="EMBL" id="KKO05045.1"/>
    </source>
</evidence>
<dbReference type="InterPro" id="IPR028098">
    <property type="entry name" value="Glyco_trans_4-like_N"/>
</dbReference>
<evidence type="ECO:0000259" key="1">
    <source>
        <dbReference type="Pfam" id="PF00534"/>
    </source>
</evidence>
<dbReference type="InterPro" id="IPR050194">
    <property type="entry name" value="Glycosyltransferase_grp1"/>
</dbReference>
<dbReference type="EMBL" id="LAZR01000020">
    <property type="protein sequence ID" value="KKO05045.1"/>
    <property type="molecule type" value="Genomic_DNA"/>
</dbReference>
<sequence>MKILQVNKYFYPDIGGVETVVNQYAQALKYHHTVKVLCVHKHFCLKTVEENINGIEVIRCSSFGSFMSMPISLSFFYYFFKYYREFDVFHFHEPFPLASILSLFLNEKKKIIVTWHSDIIKQKSLKRFVEHFQSFLCKKASIITTTSPNLLDFSAVLKQYSNKVCILPLGIEYDFENKEYPLGEYILCLGRLSYYKGIDILLEAFLKTQTDKELLIIGDGDKSIVELILATQRSTSKKIKFINRFVDENEKQSFLQNALFFVFPSIAASEAFGIIQLEAMSYGKPIINTNLPTGVPYVSLDNVTGITVEPSNILELTEAIDKLSFDKELVTQMGINARERVATHFSNSQIMAELLDIYENL</sequence>
<dbReference type="PANTHER" id="PTHR45947">
    <property type="entry name" value="SULFOQUINOVOSYL TRANSFERASE SQD2"/>
    <property type="match status" value="1"/>
</dbReference>
<gene>
    <name evidence="3" type="ORF">LCGC14_0078650</name>
</gene>
<dbReference type="InterPro" id="IPR001296">
    <property type="entry name" value="Glyco_trans_1"/>
</dbReference>
<organism evidence="3">
    <name type="scientific">marine sediment metagenome</name>
    <dbReference type="NCBI Taxonomy" id="412755"/>
    <lineage>
        <taxon>unclassified sequences</taxon>
        <taxon>metagenomes</taxon>
        <taxon>ecological metagenomes</taxon>
    </lineage>
</organism>
<accession>A0A0F9VLV3</accession>
<name>A0A0F9VLV3_9ZZZZ</name>
<feature type="domain" description="Glycosyl transferase family 1" evidence="1">
    <location>
        <begin position="176"/>
        <end position="340"/>
    </location>
</feature>
<evidence type="ECO:0008006" key="4">
    <source>
        <dbReference type="Google" id="ProtNLM"/>
    </source>
</evidence>
<comment type="caution">
    <text evidence="3">The sequence shown here is derived from an EMBL/GenBank/DDBJ whole genome shotgun (WGS) entry which is preliminary data.</text>
</comment>
<reference evidence="3" key="1">
    <citation type="journal article" date="2015" name="Nature">
        <title>Complex archaea that bridge the gap between prokaryotes and eukaryotes.</title>
        <authorList>
            <person name="Spang A."/>
            <person name="Saw J.H."/>
            <person name="Jorgensen S.L."/>
            <person name="Zaremba-Niedzwiedzka K."/>
            <person name="Martijn J."/>
            <person name="Lind A.E."/>
            <person name="van Eijk R."/>
            <person name="Schleper C."/>
            <person name="Guy L."/>
            <person name="Ettema T.J."/>
        </authorList>
    </citation>
    <scope>NUCLEOTIDE SEQUENCE</scope>
</reference>
<dbReference type="Pfam" id="PF00534">
    <property type="entry name" value="Glycos_transf_1"/>
    <property type="match status" value="1"/>
</dbReference>
<dbReference type="PANTHER" id="PTHR45947:SF3">
    <property type="entry name" value="SULFOQUINOVOSYL TRANSFERASE SQD2"/>
    <property type="match status" value="1"/>
</dbReference>
<proteinExistence type="predicted"/>
<protein>
    <recommendedName>
        <fullName evidence="4">Glycosyl transferase family 1 domain-containing protein</fullName>
    </recommendedName>
</protein>
<dbReference type="Pfam" id="PF13439">
    <property type="entry name" value="Glyco_transf_4"/>
    <property type="match status" value="1"/>
</dbReference>
<dbReference type="GO" id="GO:0016757">
    <property type="term" value="F:glycosyltransferase activity"/>
    <property type="evidence" value="ECO:0007669"/>
    <property type="project" value="InterPro"/>
</dbReference>
<feature type="domain" description="Glycosyltransferase subfamily 4-like N-terminal" evidence="2">
    <location>
        <begin position="14"/>
        <end position="173"/>
    </location>
</feature>